<sequence length="502" mass="57762">MVLQPPRRLLRYTTNCEIASKLYLSDGKVKGKRGKNARRARQGRLGVILPGKPSKKQEKQFTKKQRQRDEKRDDRRELDQLKEDVREKLSGKEDAKKPYSFVIHTGRVGKYVKRLERDIRRLMEPNTSADLKVTKKNNFKDFLVNSQALGVSHLVVLTKTENSTNLRIIRNSQGPTLHFKVQNYSLARDVLSSQKRPVIFEEQFQTSPLVILTGFNQPGKKHLNLVQTVIQNMFPSIDVDTLKLKNIRRALLASYDPENDIVEIRHYALKAVPSVSDFSEYMLNPGVLSDSEFEGEQVELDLPQDVSNRGLMKGQKTKIRLIEIGPRMSWKLMKIEEGINSGEVLYHSHIEKSAKEIAELRKNAPRIKKKQMLHEKKVEHAVIRKLRAFANKQVRAEEDFNAEKSKLIEKQAQVTGEIIQEKEPPVKMEEKKQNFKPKEIKMSDFEQIDLDGNAKKLKFYTIEKKLGWSLMQRRPSQSIPPASATMLIEVCSQMDGTGRAAQ</sequence>
<feature type="domain" description="Brix" evidence="2">
    <location>
        <begin position="98"/>
        <end position="341"/>
    </location>
</feature>
<feature type="compositionally biased region" description="Basic and acidic residues" evidence="1">
    <location>
        <begin position="55"/>
        <end position="85"/>
    </location>
</feature>
<keyword evidence="3" id="KW-1185">Reference proteome</keyword>
<dbReference type="PANTHER" id="PTHR12661">
    <property type="entry name" value="PETER PAN-RELATED"/>
    <property type="match status" value="1"/>
</dbReference>
<organism evidence="3 4">
    <name type="scientific">Ditylenchus dipsaci</name>
    <dbReference type="NCBI Taxonomy" id="166011"/>
    <lineage>
        <taxon>Eukaryota</taxon>
        <taxon>Metazoa</taxon>
        <taxon>Ecdysozoa</taxon>
        <taxon>Nematoda</taxon>
        <taxon>Chromadorea</taxon>
        <taxon>Rhabditida</taxon>
        <taxon>Tylenchina</taxon>
        <taxon>Tylenchomorpha</taxon>
        <taxon>Sphaerularioidea</taxon>
        <taxon>Anguinidae</taxon>
        <taxon>Anguininae</taxon>
        <taxon>Ditylenchus</taxon>
    </lineage>
</organism>
<dbReference type="InterPro" id="IPR007109">
    <property type="entry name" value="Brix"/>
</dbReference>
<dbReference type="GO" id="GO:0019843">
    <property type="term" value="F:rRNA binding"/>
    <property type="evidence" value="ECO:0007669"/>
    <property type="project" value="InterPro"/>
</dbReference>
<dbReference type="GO" id="GO:0000027">
    <property type="term" value="P:ribosomal large subunit assembly"/>
    <property type="evidence" value="ECO:0007669"/>
    <property type="project" value="TreeGrafter"/>
</dbReference>
<dbReference type="PANTHER" id="PTHR12661:SF5">
    <property type="entry name" value="SUPPRESSOR OF SWI4 1 HOMOLOG"/>
    <property type="match status" value="1"/>
</dbReference>
<evidence type="ECO:0000259" key="2">
    <source>
        <dbReference type="PROSITE" id="PS50833"/>
    </source>
</evidence>
<dbReference type="WBParaSite" id="jg19118">
    <property type="protein sequence ID" value="jg19118"/>
    <property type="gene ID" value="jg19118"/>
</dbReference>
<dbReference type="PROSITE" id="PS50833">
    <property type="entry name" value="BRIX"/>
    <property type="match status" value="1"/>
</dbReference>
<dbReference type="SMART" id="SM00879">
    <property type="entry name" value="Brix"/>
    <property type="match status" value="1"/>
</dbReference>
<accession>A0A915DEN7</accession>
<protein>
    <submittedName>
        <fullName evidence="4">Brix domain-containing protein</fullName>
    </submittedName>
</protein>
<dbReference type="GO" id="GO:0006364">
    <property type="term" value="P:rRNA processing"/>
    <property type="evidence" value="ECO:0007669"/>
    <property type="project" value="InterPro"/>
</dbReference>
<dbReference type="GO" id="GO:0030687">
    <property type="term" value="C:preribosome, large subunit precursor"/>
    <property type="evidence" value="ECO:0007669"/>
    <property type="project" value="TreeGrafter"/>
</dbReference>
<feature type="region of interest" description="Disordered" evidence="1">
    <location>
        <begin position="29"/>
        <end position="85"/>
    </location>
</feature>
<reference evidence="4" key="1">
    <citation type="submission" date="2022-11" db="UniProtKB">
        <authorList>
            <consortium name="WormBaseParasite"/>
        </authorList>
    </citation>
    <scope>IDENTIFICATION</scope>
</reference>
<name>A0A915DEN7_9BILA</name>
<dbReference type="Pfam" id="PF04427">
    <property type="entry name" value="Brix"/>
    <property type="match status" value="1"/>
</dbReference>
<evidence type="ECO:0000256" key="1">
    <source>
        <dbReference type="SAM" id="MobiDB-lite"/>
    </source>
</evidence>
<dbReference type="InterPro" id="IPR045112">
    <property type="entry name" value="PPAN-like"/>
</dbReference>
<dbReference type="AlphaFoldDB" id="A0A915DEN7"/>
<evidence type="ECO:0000313" key="4">
    <source>
        <dbReference type="WBParaSite" id="jg19118"/>
    </source>
</evidence>
<evidence type="ECO:0000313" key="3">
    <source>
        <dbReference type="Proteomes" id="UP000887574"/>
    </source>
</evidence>
<feature type="compositionally biased region" description="Basic residues" evidence="1">
    <location>
        <begin position="30"/>
        <end position="42"/>
    </location>
</feature>
<dbReference type="Proteomes" id="UP000887574">
    <property type="component" value="Unplaced"/>
</dbReference>
<proteinExistence type="predicted"/>